<sequence length="184" mass="19953">MRTRTTRRAAALSAAGAVLVLAGGCTSAPAEEAVETLPEVTLQTFDAPGRQAGEQQGEVYLPEVEGPAVVNLWASWCTPCREELPVAEQFAQDHGDRVRVLGVNYLESQPEEARSLAEESGLTFQLLQDPDGELDGASPFPTLQGLPFWAFVDADGRVVHREFVVVESEQQLVDLAEEHLGVRL</sequence>
<dbReference type="Proteomes" id="UP000679307">
    <property type="component" value="Chromosome"/>
</dbReference>
<keyword evidence="1" id="KW-0732">Signal</keyword>
<organism evidence="3 4">
    <name type="scientific">Nocardioides aquaticus</name>
    <dbReference type="NCBI Taxonomy" id="160826"/>
    <lineage>
        <taxon>Bacteria</taxon>
        <taxon>Bacillati</taxon>
        <taxon>Actinomycetota</taxon>
        <taxon>Actinomycetes</taxon>
        <taxon>Propionibacteriales</taxon>
        <taxon>Nocardioidaceae</taxon>
        <taxon>Nocardioides</taxon>
    </lineage>
</organism>
<evidence type="ECO:0000313" key="3">
    <source>
        <dbReference type="EMBL" id="QVT78022.1"/>
    </source>
</evidence>
<evidence type="ECO:0000256" key="1">
    <source>
        <dbReference type="SAM" id="SignalP"/>
    </source>
</evidence>
<feature type="domain" description="Thioredoxin" evidence="2">
    <location>
        <begin position="31"/>
        <end position="181"/>
    </location>
</feature>
<dbReference type="PANTHER" id="PTHR42852:SF13">
    <property type="entry name" value="PROTEIN DIPZ"/>
    <property type="match status" value="1"/>
</dbReference>
<keyword evidence="4" id="KW-1185">Reference proteome</keyword>
<dbReference type="InterPro" id="IPR013766">
    <property type="entry name" value="Thioredoxin_domain"/>
</dbReference>
<feature type="chain" id="PRO_5046405580" evidence="1">
    <location>
        <begin position="31"/>
        <end position="184"/>
    </location>
</feature>
<dbReference type="InterPro" id="IPR036249">
    <property type="entry name" value="Thioredoxin-like_sf"/>
</dbReference>
<dbReference type="InterPro" id="IPR000866">
    <property type="entry name" value="AhpC/TSA"/>
</dbReference>
<dbReference type="PROSITE" id="PS51257">
    <property type="entry name" value="PROKAR_LIPOPROTEIN"/>
    <property type="match status" value="1"/>
</dbReference>
<protein>
    <submittedName>
        <fullName evidence="3">Thioredoxin</fullName>
    </submittedName>
</protein>
<dbReference type="PROSITE" id="PS51352">
    <property type="entry name" value="THIOREDOXIN_2"/>
    <property type="match status" value="1"/>
</dbReference>
<dbReference type="InterPro" id="IPR050553">
    <property type="entry name" value="Thioredoxin_ResA/DsbE_sf"/>
</dbReference>
<reference evidence="3 4" key="1">
    <citation type="submission" date="2021-05" db="EMBL/GenBank/DDBJ databases">
        <title>Complete genome of Nocardioides aquaticus KCTC 9944T isolated from meromictic and hypersaline Ekho Lake, Antarctica.</title>
        <authorList>
            <person name="Hwang K."/>
            <person name="Kim K.M."/>
            <person name="Choe H."/>
        </authorList>
    </citation>
    <scope>NUCLEOTIDE SEQUENCE [LARGE SCALE GENOMIC DNA]</scope>
    <source>
        <strain evidence="3 4">KCTC 9944</strain>
    </source>
</reference>
<dbReference type="PANTHER" id="PTHR42852">
    <property type="entry name" value="THIOL:DISULFIDE INTERCHANGE PROTEIN DSBE"/>
    <property type="match status" value="1"/>
</dbReference>
<evidence type="ECO:0000313" key="4">
    <source>
        <dbReference type="Proteomes" id="UP000679307"/>
    </source>
</evidence>
<dbReference type="RefSeq" id="WP_214057663.1">
    <property type="nucleotide sequence ID" value="NZ_BAAAHS010000060.1"/>
</dbReference>
<accession>A0ABX8EDA4</accession>
<dbReference type="CDD" id="cd02966">
    <property type="entry name" value="TlpA_like_family"/>
    <property type="match status" value="1"/>
</dbReference>
<dbReference type="Pfam" id="PF00578">
    <property type="entry name" value="AhpC-TSA"/>
    <property type="match status" value="1"/>
</dbReference>
<name>A0ABX8EDA4_9ACTN</name>
<evidence type="ECO:0000259" key="2">
    <source>
        <dbReference type="PROSITE" id="PS51352"/>
    </source>
</evidence>
<dbReference type="Gene3D" id="3.40.30.10">
    <property type="entry name" value="Glutaredoxin"/>
    <property type="match status" value="1"/>
</dbReference>
<dbReference type="SUPFAM" id="SSF52833">
    <property type="entry name" value="Thioredoxin-like"/>
    <property type="match status" value="1"/>
</dbReference>
<dbReference type="EMBL" id="CP075371">
    <property type="protein sequence ID" value="QVT78022.1"/>
    <property type="molecule type" value="Genomic_DNA"/>
</dbReference>
<gene>
    <name evidence="3" type="primary">trxA_1</name>
    <name evidence="3" type="ORF">ENKNEFLB_00394</name>
</gene>
<proteinExistence type="predicted"/>
<feature type="signal peptide" evidence="1">
    <location>
        <begin position="1"/>
        <end position="30"/>
    </location>
</feature>